<feature type="transmembrane region" description="Helical" evidence="1">
    <location>
        <begin position="34"/>
        <end position="57"/>
    </location>
</feature>
<keyword evidence="1" id="KW-0472">Membrane</keyword>
<reference evidence="3" key="1">
    <citation type="submission" date="2022-07" db="EMBL/GenBank/DDBJ databases">
        <title>Phylogenomic reconstructions and comparative analyses of Kickxellomycotina fungi.</title>
        <authorList>
            <person name="Reynolds N.K."/>
            <person name="Stajich J.E."/>
            <person name="Barry K."/>
            <person name="Grigoriev I.V."/>
            <person name="Crous P."/>
            <person name="Smith M.E."/>
        </authorList>
    </citation>
    <scope>NUCLEOTIDE SEQUENCE</scope>
    <source>
        <strain evidence="3">IMI 214461</strain>
    </source>
</reference>
<keyword evidence="1" id="KW-1133">Transmembrane helix</keyword>
<dbReference type="InterPro" id="IPR037701">
    <property type="entry name" value="Pom152"/>
</dbReference>
<gene>
    <name evidence="3" type="ORF">H4R26_006257</name>
</gene>
<protein>
    <recommendedName>
        <fullName evidence="2">Nucleoporin POM152 first Ig-like domain-containing protein</fullName>
    </recommendedName>
</protein>
<evidence type="ECO:0000259" key="2">
    <source>
        <dbReference type="Pfam" id="PF24519"/>
    </source>
</evidence>
<sequence>MFGKWTAIDLAVVYAAWRAQIPRVAVTAPMAWRLAAAAVAVNVGLFLVTFSVVAAGLRPAAVAAASAWVRAVRSVPVVGPWAVGDSELLINAFALDGEHILGRHTIHVLPHSLAHMNPGGVQLCIAGDEAARARWVLDPRGAVEIPILINGTRPASITYAHTSLETGERRVESVARVGALRVERRVAYPALGQWEAATYFVAVRRAGAYELVSVRDARGLEFRRAAGAQRTVVVGCPAARLQWRAADGGFEVGHGGHASMCEGAGAGPAE</sequence>
<evidence type="ECO:0000256" key="1">
    <source>
        <dbReference type="SAM" id="Phobius"/>
    </source>
</evidence>
<dbReference type="AlphaFoldDB" id="A0A9W8B729"/>
<name>A0A9W8B729_9FUNG</name>
<organism evidence="3 4">
    <name type="scientific">Coemansia thaxteri</name>
    <dbReference type="NCBI Taxonomy" id="2663907"/>
    <lineage>
        <taxon>Eukaryota</taxon>
        <taxon>Fungi</taxon>
        <taxon>Fungi incertae sedis</taxon>
        <taxon>Zoopagomycota</taxon>
        <taxon>Kickxellomycotina</taxon>
        <taxon>Kickxellomycetes</taxon>
        <taxon>Kickxellales</taxon>
        <taxon>Kickxellaceae</taxon>
        <taxon>Coemansia</taxon>
    </lineage>
</organism>
<keyword evidence="4" id="KW-1185">Reference proteome</keyword>
<dbReference type="EMBL" id="JANBQF010001884">
    <property type="protein sequence ID" value="KAJ1995464.1"/>
    <property type="molecule type" value="Genomic_DNA"/>
</dbReference>
<dbReference type="GO" id="GO:0070762">
    <property type="term" value="C:nuclear pore transmembrane ring"/>
    <property type="evidence" value="ECO:0007669"/>
    <property type="project" value="TreeGrafter"/>
</dbReference>
<feature type="domain" description="Nucleoporin POM152 first Ig-like" evidence="2">
    <location>
        <begin position="114"/>
        <end position="226"/>
    </location>
</feature>
<evidence type="ECO:0000313" key="4">
    <source>
        <dbReference type="Proteomes" id="UP001150907"/>
    </source>
</evidence>
<dbReference type="GO" id="GO:0006606">
    <property type="term" value="P:protein import into nucleus"/>
    <property type="evidence" value="ECO:0007669"/>
    <property type="project" value="TreeGrafter"/>
</dbReference>
<accession>A0A9W8B729</accession>
<dbReference type="Pfam" id="PF24519">
    <property type="entry name" value="Ig-like_Pom152_1"/>
    <property type="match status" value="1"/>
</dbReference>
<dbReference type="GO" id="GO:0006999">
    <property type="term" value="P:nuclear pore organization"/>
    <property type="evidence" value="ECO:0007669"/>
    <property type="project" value="TreeGrafter"/>
</dbReference>
<proteinExistence type="predicted"/>
<comment type="caution">
    <text evidence="3">The sequence shown here is derived from an EMBL/GenBank/DDBJ whole genome shotgun (WGS) entry which is preliminary data.</text>
</comment>
<dbReference type="Proteomes" id="UP001150907">
    <property type="component" value="Unassembled WGS sequence"/>
</dbReference>
<dbReference type="InterPro" id="IPR056542">
    <property type="entry name" value="Ig-like_POM152_1st"/>
</dbReference>
<keyword evidence="1" id="KW-0812">Transmembrane</keyword>
<evidence type="ECO:0000313" key="3">
    <source>
        <dbReference type="EMBL" id="KAJ1995464.1"/>
    </source>
</evidence>
<dbReference type="OrthoDB" id="5529162at2759"/>
<dbReference type="PANTHER" id="PTHR28206:SF1">
    <property type="entry name" value="NUCLEOPORIN POM152"/>
    <property type="match status" value="1"/>
</dbReference>
<feature type="non-terminal residue" evidence="3">
    <location>
        <position position="270"/>
    </location>
</feature>
<dbReference type="PANTHER" id="PTHR28206">
    <property type="entry name" value="NUCLEOPORIN POM152"/>
    <property type="match status" value="1"/>
</dbReference>
<dbReference type="GO" id="GO:0017056">
    <property type="term" value="F:structural constituent of nuclear pore"/>
    <property type="evidence" value="ECO:0007669"/>
    <property type="project" value="InterPro"/>
</dbReference>